<dbReference type="AlphaFoldDB" id="A0A4Y9YA50"/>
<evidence type="ECO:0000313" key="3">
    <source>
        <dbReference type="EMBL" id="TFY58910.1"/>
    </source>
</evidence>
<keyword evidence="1" id="KW-0175">Coiled coil</keyword>
<organism evidence="3 4">
    <name type="scientific">Dentipellis fragilis</name>
    <dbReference type="NCBI Taxonomy" id="205917"/>
    <lineage>
        <taxon>Eukaryota</taxon>
        <taxon>Fungi</taxon>
        <taxon>Dikarya</taxon>
        <taxon>Basidiomycota</taxon>
        <taxon>Agaricomycotina</taxon>
        <taxon>Agaricomycetes</taxon>
        <taxon>Russulales</taxon>
        <taxon>Hericiaceae</taxon>
        <taxon>Dentipellis</taxon>
    </lineage>
</organism>
<gene>
    <name evidence="3" type="ORF">EVG20_g7979</name>
</gene>
<evidence type="ECO:0000256" key="1">
    <source>
        <dbReference type="SAM" id="Coils"/>
    </source>
</evidence>
<evidence type="ECO:0000256" key="2">
    <source>
        <dbReference type="SAM" id="MobiDB-lite"/>
    </source>
</evidence>
<accession>A0A4Y9YA50</accession>
<protein>
    <submittedName>
        <fullName evidence="3">Uncharacterized protein</fullName>
    </submittedName>
</protein>
<feature type="coiled-coil region" evidence="1">
    <location>
        <begin position="48"/>
        <end position="93"/>
    </location>
</feature>
<dbReference type="OrthoDB" id="21214at2759"/>
<name>A0A4Y9YA50_9AGAM</name>
<dbReference type="Proteomes" id="UP000298327">
    <property type="component" value="Unassembled WGS sequence"/>
</dbReference>
<dbReference type="EMBL" id="SEOQ01000652">
    <property type="protein sequence ID" value="TFY58910.1"/>
    <property type="molecule type" value="Genomic_DNA"/>
</dbReference>
<sequence length="268" mass="30069">MLTELAEQTNQHRSHTANLHVHAGSVRNQAYHTQTGFVLRRFNLDKTKEEYDAELERMNATMSAENQALQHDNKQLNALIKDYETTLDNVMTQFRHRAHEVQQQELSLVREYETKIIARETEQQTQQLEASTAFSSSLSRLSNHLRLTMRSLNGEDVTELPPSAAEDYEADEWDAVAAADWALERECELARLEKENEVLRRLLGQPVEDGRPSVDERQSIGPAAGTGMGPGEDGRQSVLPATRGQRALGGPKGTVGPFGTYKKMRGIS</sequence>
<evidence type="ECO:0000313" key="4">
    <source>
        <dbReference type="Proteomes" id="UP000298327"/>
    </source>
</evidence>
<keyword evidence="4" id="KW-1185">Reference proteome</keyword>
<dbReference type="STRING" id="205917.A0A4Y9YA50"/>
<feature type="region of interest" description="Disordered" evidence="2">
    <location>
        <begin position="207"/>
        <end position="268"/>
    </location>
</feature>
<feature type="compositionally biased region" description="Basic and acidic residues" evidence="2">
    <location>
        <begin position="208"/>
        <end position="218"/>
    </location>
</feature>
<proteinExistence type="predicted"/>
<dbReference type="PANTHER" id="PTHR39472">
    <property type="entry name" value="EXPRESSED PROTEIN"/>
    <property type="match status" value="1"/>
</dbReference>
<dbReference type="PANTHER" id="PTHR39472:SF1">
    <property type="entry name" value="EXPRESSED PROTEIN"/>
    <property type="match status" value="1"/>
</dbReference>
<comment type="caution">
    <text evidence="3">The sequence shown here is derived from an EMBL/GenBank/DDBJ whole genome shotgun (WGS) entry which is preliminary data.</text>
</comment>
<reference evidence="3 4" key="1">
    <citation type="submission" date="2019-02" db="EMBL/GenBank/DDBJ databases">
        <title>Genome sequencing of the rare red list fungi Dentipellis fragilis.</title>
        <authorList>
            <person name="Buettner E."/>
            <person name="Kellner H."/>
        </authorList>
    </citation>
    <scope>NUCLEOTIDE SEQUENCE [LARGE SCALE GENOMIC DNA]</scope>
    <source>
        <strain evidence="3 4">DSM 105465</strain>
    </source>
</reference>